<keyword evidence="10" id="KW-1185">Reference proteome</keyword>
<proteinExistence type="inferred from homology"/>
<keyword evidence="2 7" id="KW-0813">Transport</keyword>
<dbReference type="Pfam" id="PF07715">
    <property type="entry name" value="Plug"/>
    <property type="match status" value="1"/>
</dbReference>
<dbReference type="SUPFAM" id="SSF56935">
    <property type="entry name" value="Porins"/>
    <property type="match status" value="1"/>
</dbReference>
<name>W7XVK6_9BACT</name>
<dbReference type="NCBIfam" id="TIGR04056">
    <property type="entry name" value="OMP_RagA_SusC"/>
    <property type="match status" value="1"/>
</dbReference>
<evidence type="ECO:0000259" key="8">
    <source>
        <dbReference type="Pfam" id="PF07715"/>
    </source>
</evidence>
<dbReference type="Gene3D" id="2.170.130.10">
    <property type="entry name" value="TonB-dependent receptor, plug domain"/>
    <property type="match status" value="1"/>
</dbReference>
<keyword evidence="5 7" id="KW-0472">Membrane</keyword>
<comment type="caution">
    <text evidence="9">The sequence shown here is derived from an EMBL/GenBank/DDBJ whole genome shotgun (WGS) entry which is preliminary data.</text>
</comment>
<dbReference type="InterPro" id="IPR023996">
    <property type="entry name" value="TonB-dep_OMP_SusC/RagA"/>
</dbReference>
<evidence type="ECO:0000256" key="7">
    <source>
        <dbReference type="PROSITE-ProRule" id="PRU01360"/>
    </source>
</evidence>
<evidence type="ECO:0000313" key="10">
    <source>
        <dbReference type="Proteomes" id="UP000019402"/>
    </source>
</evidence>
<dbReference type="InterPro" id="IPR039426">
    <property type="entry name" value="TonB-dep_rcpt-like"/>
</dbReference>
<dbReference type="InterPro" id="IPR037066">
    <property type="entry name" value="Plug_dom_sf"/>
</dbReference>
<dbReference type="Pfam" id="PF13715">
    <property type="entry name" value="CarbopepD_reg_2"/>
    <property type="match status" value="1"/>
</dbReference>
<dbReference type="NCBIfam" id="TIGR04057">
    <property type="entry name" value="SusC_RagA_signa"/>
    <property type="match status" value="1"/>
</dbReference>
<dbReference type="PROSITE" id="PS52016">
    <property type="entry name" value="TONB_DEPENDENT_REC_3"/>
    <property type="match status" value="1"/>
</dbReference>
<keyword evidence="3 7" id="KW-1134">Transmembrane beta strand</keyword>
<comment type="subcellular location">
    <subcellularLocation>
        <location evidence="1 7">Cell outer membrane</location>
        <topology evidence="1 7">Multi-pass membrane protein</topology>
    </subcellularLocation>
</comment>
<keyword evidence="6 7" id="KW-0998">Cell outer membrane</keyword>
<dbReference type="eggNOG" id="COG4206">
    <property type="taxonomic scope" value="Bacteria"/>
</dbReference>
<organism evidence="9 10">
    <name type="scientific">Saccharicrinis fermentans DSM 9555 = JCM 21142</name>
    <dbReference type="NCBI Taxonomy" id="869213"/>
    <lineage>
        <taxon>Bacteria</taxon>
        <taxon>Pseudomonadati</taxon>
        <taxon>Bacteroidota</taxon>
        <taxon>Bacteroidia</taxon>
        <taxon>Marinilabiliales</taxon>
        <taxon>Marinilabiliaceae</taxon>
        <taxon>Saccharicrinis</taxon>
    </lineage>
</organism>
<dbReference type="AlphaFoldDB" id="W7XVK6"/>
<dbReference type="InterPro" id="IPR036942">
    <property type="entry name" value="Beta-barrel_TonB_sf"/>
</dbReference>
<comment type="similarity">
    <text evidence="7">Belongs to the TonB-dependent receptor family.</text>
</comment>
<dbReference type="InterPro" id="IPR008969">
    <property type="entry name" value="CarboxyPept-like_regulatory"/>
</dbReference>
<dbReference type="STRING" id="869213.GCA_000517085_00813"/>
<keyword evidence="4 7" id="KW-0812">Transmembrane</keyword>
<dbReference type="GO" id="GO:0009279">
    <property type="term" value="C:cell outer membrane"/>
    <property type="evidence" value="ECO:0007669"/>
    <property type="project" value="UniProtKB-SubCell"/>
</dbReference>
<dbReference type="InterPro" id="IPR012910">
    <property type="entry name" value="Plug_dom"/>
</dbReference>
<protein>
    <submittedName>
        <fullName evidence="9">Outer membrane cobalamin receptor protein</fullName>
    </submittedName>
</protein>
<evidence type="ECO:0000256" key="4">
    <source>
        <dbReference type="ARBA" id="ARBA00022692"/>
    </source>
</evidence>
<dbReference type="SUPFAM" id="SSF49464">
    <property type="entry name" value="Carboxypeptidase regulatory domain-like"/>
    <property type="match status" value="1"/>
</dbReference>
<dbReference type="Proteomes" id="UP000019402">
    <property type="component" value="Unassembled WGS sequence"/>
</dbReference>
<gene>
    <name evidence="9" type="ORF">JCM21142_3787</name>
</gene>
<evidence type="ECO:0000256" key="5">
    <source>
        <dbReference type="ARBA" id="ARBA00023136"/>
    </source>
</evidence>
<keyword evidence="9" id="KW-0675">Receptor</keyword>
<evidence type="ECO:0000313" key="9">
    <source>
        <dbReference type="EMBL" id="GAF02160.1"/>
    </source>
</evidence>
<evidence type="ECO:0000256" key="6">
    <source>
        <dbReference type="ARBA" id="ARBA00023237"/>
    </source>
</evidence>
<dbReference type="EMBL" id="BAMD01000006">
    <property type="protein sequence ID" value="GAF02160.1"/>
    <property type="molecule type" value="Genomic_DNA"/>
</dbReference>
<feature type="domain" description="TonB-dependent receptor plug" evidence="8">
    <location>
        <begin position="126"/>
        <end position="232"/>
    </location>
</feature>
<evidence type="ECO:0000256" key="2">
    <source>
        <dbReference type="ARBA" id="ARBA00022448"/>
    </source>
</evidence>
<sequence>MKQYKMLKFSQTMARYLFLTIILMMTWSIQAQEKNMMVTGTVVSSADGLGIPGVSVVIKGTMLGTITDMDGNYSLKAEMGDVFQFSFIGMESTEKEVRGKIVDVSMKPDVVSLDEVVAIGYGSVKKKELTGAVAQVKSEDISRVVTSDFGAALQGLVAGVNVTANSGAPGENSNILIRGVSSISGSNTPLFVVDGVPQEGDPRLSTNEIETIDILKDAASAAIYGTRGAAGVILITTKQGEAGSLRVRVNSSYGVEDIRSGTPVMNAVEQTYADFLYHRNLNGTNYTDINLSTLRTSESFQNNTDLGSLVFIDYAPVQEHSINVSGGTKDISYNVIAGYFNKEGVIVNSGFERFNTRANTTYRHGKWRINANVGLTQEKKKSSPGGIITQTIKYHPTMNMIDVDSDEALNTSHSFESNRVNWVMDSFRNTDVNHRTSAFANFNINLELIKDLNLSTRIGNSFTNDYRHRFSPYQEVYDVDGELVGDPSTNSYVWDLSSRRTALTLDAGLTYQKKFDKHKLTVFLGQSVEKYVYDSFEAKKTAVSNNEIDRLDGAVSNPYASSMDNDYVNKLIGSIGRIQYDYKSKYLLSASIRRDGSSKFGSDNRWGIFPSASLGWNVSDEGFWQGIKEVANNFKLRASYGTVGNQSFDPYTYSAGITPGINYIFTSQNADGGQNNSLVNGYVQTEFANGDVKWETSIQTNIGMDIAFFNNKLTFTAEYYNTNKKDMLMPIQLPGSTGNIPNVNMHNPKSSVVVLNVGDMTNQGLEFAMGYRTKTGRVSWGVNGTFSTNKNEVTKVNGMGGFTLLDDGGLISGKKSVSQVTAIAEGYEAGAFFLRPTNGIVDSHEKLAEYQNIRPDARMGDLIYKDTNGDGLISDLDRVYSGSGLVEYEVGLNAQASFKGFDFSMQWYSAIGHEIMNGAKATAYGWGRHKDLLYQWSEANPTSSIPSYKGEPNKHFNYEGHSDLWLEDGTYLRLKEITLGYTLPQVSTRGWGIDKCRFYVTAQNPLTFTDYSGYDPEVGGNVKSRGVDKGNYPVTSLYTVGVNLNF</sequence>
<dbReference type="Gene3D" id="2.40.170.20">
    <property type="entry name" value="TonB-dependent receptor, beta-barrel domain"/>
    <property type="match status" value="1"/>
</dbReference>
<dbReference type="RefSeq" id="WP_200871228.1">
    <property type="nucleotide sequence ID" value="NZ_BAMD01000006.1"/>
</dbReference>
<evidence type="ECO:0000256" key="1">
    <source>
        <dbReference type="ARBA" id="ARBA00004571"/>
    </source>
</evidence>
<dbReference type="Gene3D" id="2.60.40.1120">
    <property type="entry name" value="Carboxypeptidase-like, regulatory domain"/>
    <property type="match status" value="1"/>
</dbReference>
<accession>W7XVK6</accession>
<evidence type="ECO:0000256" key="3">
    <source>
        <dbReference type="ARBA" id="ARBA00022452"/>
    </source>
</evidence>
<reference evidence="9 10" key="1">
    <citation type="journal article" date="2014" name="Genome Announc.">
        <title>Draft Genome Sequence of Cytophaga fermentans JCM 21142T, a Facultative Anaerobe Isolated from Marine Mud.</title>
        <authorList>
            <person name="Starns D."/>
            <person name="Oshima K."/>
            <person name="Suda W."/>
            <person name="Iino T."/>
            <person name="Yuki M."/>
            <person name="Inoue J."/>
            <person name="Kitamura K."/>
            <person name="Iida T."/>
            <person name="Darby A."/>
            <person name="Hattori M."/>
            <person name="Ohkuma M."/>
        </authorList>
    </citation>
    <scope>NUCLEOTIDE SEQUENCE [LARGE SCALE GENOMIC DNA]</scope>
    <source>
        <strain evidence="9 10">JCM 21142</strain>
    </source>
</reference>
<dbReference type="InterPro" id="IPR023997">
    <property type="entry name" value="TonB-dep_OMP_SusC/RagA_CS"/>
</dbReference>